<reference evidence="2" key="1">
    <citation type="submission" date="2021-02" db="EMBL/GenBank/DDBJ databases">
        <title>Psilocybe cubensis genome.</title>
        <authorList>
            <person name="Mckernan K.J."/>
            <person name="Crawford S."/>
            <person name="Trippe A."/>
            <person name="Kane L.T."/>
            <person name="Mclaughlin S."/>
        </authorList>
    </citation>
    <scope>NUCLEOTIDE SEQUENCE [LARGE SCALE GENOMIC DNA]</scope>
    <source>
        <strain evidence="2">MGC-MH-2018</strain>
    </source>
</reference>
<protein>
    <recommendedName>
        <fullName evidence="1">T6SS Phospholipase effector Tle1-like catalytic domain-containing protein</fullName>
    </recommendedName>
</protein>
<dbReference type="EMBL" id="JAFIQS010000006">
    <property type="protein sequence ID" value="KAG5168389.1"/>
    <property type="molecule type" value="Genomic_DNA"/>
</dbReference>
<dbReference type="OrthoDB" id="3162439at2759"/>
<dbReference type="PANTHER" id="PTHR33840:SF2">
    <property type="entry name" value="TLE1 PHOSPHOLIPASE DOMAIN-CONTAINING PROTEIN"/>
    <property type="match status" value="1"/>
</dbReference>
<accession>A0A8H7XZQ3</accession>
<organism evidence="2">
    <name type="scientific">Psilocybe cubensis</name>
    <name type="common">Psychedelic mushroom</name>
    <name type="synonym">Stropharia cubensis</name>
    <dbReference type="NCBI Taxonomy" id="181762"/>
    <lineage>
        <taxon>Eukaryota</taxon>
        <taxon>Fungi</taxon>
        <taxon>Dikarya</taxon>
        <taxon>Basidiomycota</taxon>
        <taxon>Agaricomycotina</taxon>
        <taxon>Agaricomycetes</taxon>
        <taxon>Agaricomycetidae</taxon>
        <taxon>Agaricales</taxon>
        <taxon>Agaricineae</taxon>
        <taxon>Strophariaceae</taxon>
        <taxon>Psilocybe</taxon>
    </lineage>
</organism>
<dbReference type="AlphaFoldDB" id="A0A8H7XZQ3"/>
<proteinExistence type="predicted"/>
<evidence type="ECO:0000259" key="1">
    <source>
        <dbReference type="Pfam" id="PF09994"/>
    </source>
</evidence>
<dbReference type="InterPro" id="IPR018712">
    <property type="entry name" value="Tle1-like_cat"/>
</dbReference>
<evidence type="ECO:0000313" key="2">
    <source>
        <dbReference type="EMBL" id="KAG5168389.1"/>
    </source>
</evidence>
<gene>
    <name evidence="2" type="ORF">JR316_006988</name>
</gene>
<feature type="domain" description="T6SS Phospholipase effector Tle1-like catalytic" evidence="1">
    <location>
        <begin position="26"/>
        <end position="145"/>
    </location>
</feature>
<sequence length="354" mass="40036">MIHKVGLLPLSHIDKVWDAYGSWVHSTAFRKDTGSRTVIIEFVGVWDTVNSVGLIGVRKLYHTASNGSLRTFRHAVALDEHRARFRSNMWSPPSTYPKKRPQHFVVTDVDQVRFSGCHCDVGGGSVPNGTRPNLAHIALRWMVRECFKAKTGLRFDPAEIMAIGIDPDSLNPVVKPRPPPAALSNSHRISTELILQPSYISKAASWLISWFKSGQISGTPDYSIYNTYGEEELDLVDALAPVYDQLVINRRLWWFLEHIWLRRYSVTNKKMVWNRNLERGRMIPVPHDSSLTDPSAAASLGQVAIHPGWSKIRVHRTVTTRMESSGDIDGRQYIPRALLKNTRTLNNVDPSLIE</sequence>
<comment type="caution">
    <text evidence="2">The sequence shown here is derived from an EMBL/GenBank/DDBJ whole genome shotgun (WGS) entry which is preliminary data.</text>
</comment>
<dbReference type="PANTHER" id="PTHR33840">
    <property type="match status" value="1"/>
</dbReference>
<name>A0A8H7XZQ3_PSICU</name>
<dbReference type="Pfam" id="PF09994">
    <property type="entry name" value="T6SS_Tle1-like_cat"/>
    <property type="match status" value="1"/>
</dbReference>